<evidence type="ECO:0000313" key="1">
    <source>
        <dbReference type="EMBL" id="ABG19507.1"/>
    </source>
</evidence>
<gene>
    <name evidence="1" type="ordered locus">YPN_3180</name>
</gene>
<dbReference type="AlphaFoldDB" id="A0A0H2YLY5"/>
<protein>
    <submittedName>
        <fullName evidence="1">Uncharacterized protein</fullName>
    </submittedName>
</protein>
<accession>A0A0H2YLY5</accession>
<dbReference type="KEGG" id="ypn:YPN_3180"/>
<dbReference type="HOGENOM" id="CLU_3399221_0_0_6"/>
<name>A0A0H2YLY5_YERPN</name>
<evidence type="ECO:0000313" key="2">
    <source>
        <dbReference type="Proteomes" id="UP000008936"/>
    </source>
</evidence>
<proteinExistence type="predicted"/>
<reference evidence="1 2" key="1">
    <citation type="journal article" date="2006" name="J. Bacteriol.">
        <title>Complete genome sequence of Yersinia pestis strains Antiqua and Nepal516: evidence of gene reduction in an emerging pathogen.</title>
        <authorList>
            <person name="Chain P.S."/>
            <person name="Hu P."/>
            <person name="Malfatti S.A."/>
            <person name="Radnedge L."/>
            <person name="Larimer F."/>
            <person name="Vergez L.M."/>
            <person name="Worsham P."/>
            <person name="Chu M.C."/>
            <person name="Andersen G.L."/>
        </authorList>
    </citation>
    <scope>NUCLEOTIDE SEQUENCE [LARGE SCALE GENOMIC DNA]</scope>
    <source>
        <strain evidence="1 2">Nepal516</strain>
    </source>
</reference>
<dbReference type="EMBL" id="CP000305">
    <property type="protein sequence ID" value="ABG19507.1"/>
    <property type="molecule type" value="Genomic_DNA"/>
</dbReference>
<sequence>MLTITVVSAVPGNFNIKITTVNYWCFPNWEK</sequence>
<organism evidence="1 2">
    <name type="scientific">Yersinia pestis bv. Antiqua (strain Nepal516)</name>
    <dbReference type="NCBI Taxonomy" id="377628"/>
    <lineage>
        <taxon>Bacteria</taxon>
        <taxon>Pseudomonadati</taxon>
        <taxon>Pseudomonadota</taxon>
        <taxon>Gammaproteobacteria</taxon>
        <taxon>Enterobacterales</taxon>
        <taxon>Yersiniaceae</taxon>
        <taxon>Yersinia</taxon>
    </lineage>
</organism>
<dbReference type="Proteomes" id="UP000008936">
    <property type="component" value="Chromosome"/>
</dbReference>